<dbReference type="Gene3D" id="1.10.10.60">
    <property type="entry name" value="Homeodomain-like"/>
    <property type="match status" value="1"/>
</dbReference>
<dbReference type="InterPro" id="IPR009057">
    <property type="entry name" value="Homeodomain-like_sf"/>
</dbReference>
<evidence type="ECO:0000313" key="2">
    <source>
        <dbReference type="EMBL" id="MFC7336293.1"/>
    </source>
</evidence>
<proteinExistence type="predicted"/>
<dbReference type="EMBL" id="JBHTBS010000001">
    <property type="protein sequence ID" value="MFC7336293.1"/>
    <property type="molecule type" value="Genomic_DNA"/>
</dbReference>
<dbReference type="PANTHER" id="PTHR33215">
    <property type="entry name" value="PROTEIN DISTAL ANTENNA"/>
    <property type="match status" value="1"/>
</dbReference>
<sequence length="106" mass="11961">MPMSQKSRKRYTAEFKAQAVELLEAGRPVPELAEELCISSNLLYAWRRAAERAQVGSEGPRAVGERDEADDLRAMRRELARLRQENDILKEAAVILGTKPRPNSEP</sequence>
<organism evidence="2 3">
    <name type="scientific">Haloferula chungangensis</name>
    <dbReference type="NCBI Taxonomy" id="1048331"/>
    <lineage>
        <taxon>Bacteria</taxon>
        <taxon>Pseudomonadati</taxon>
        <taxon>Verrucomicrobiota</taxon>
        <taxon>Verrucomicrobiia</taxon>
        <taxon>Verrucomicrobiales</taxon>
        <taxon>Verrucomicrobiaceae</taxon>
        <taxon>Haloferula</taxon>
    </lineage>
</organism>
<accession>A0ABW2L3N5</accession>
<gene>
    <name evidence="2" type="ORF">ACFQY0_03820</name>
</gene>
<name>A0ABW2L3N5_9BACT</name>
<dbReference type="Proteomes" id="UP001596472">
    <property type="component" value="Unassembled WGS sequence"/>
</dbReference>
<dbReference type="Pfam" id="PF01527">
    <property type="entry name" value="HTH_Tnp_1"/>
    <property type="match status" value="1"/>
</dbReference>
<feature type="coiled-coil region" evidence="1">
    <location>
        <begin position="65"/>
        <end position="92"/>
    </location>
</feature>
<dbReference type="SUPFAM" id="SSF46689">
    <property type="entry name" value="Homeodomain-like"/>
    <property type="match status" value="1"/>
</dbReference>
<protein>
    <submittedName>
        <fullName evidence="2">Transposase</fullName>
    </submittedName>
</protein>
<evidence type="ECO:0000256" key="1">
    <source>
        <dbReference type="SAM" id="Coils"/>
    </source>
</evidence>
<comment type="caution">
    <text evidence="2">The sequence shown here is derived from an EMBL/GenBank/DDBJ whole genome shotgun (WGS) entry which is preliminary data.</text>
</comment>
<dbReference type="InterPro" id="IPR002514">
    <property type="entry name" value="Transposase_8"/>
</dbReference>
<dbReference type="PANTHER" id="PTHR33215:SF13">
    <property type="entry name" value="PROTEIN DISTAL ANTENNA"/>
    <property type="match status" value="1"/>
</dbReference>
<evidence type="ECO:0000313" key="3">
    <source>
        <dbReference type="Proteomes" id="UP001596472"/>
    </source>
</evidence>
<keyword evidence="1" id="KW-0175">Coiled coil</keyword>
<reference evidence="3" key="1">
    <citation type="journal article" date="2019" name="Int. J. Syst. Evol. Microbiol.">
        <title>The Global Catalogue of Microorganisms (GCM) 10K type strain sequencing project: providing services to taxonomists for standard genome sequencing and annotation.</title>
        <authorList>
            <consortium name="The Broad Institute Genomics Platform"/>
            <consortium name="The Broad Institute Genome Sequencing Center for Infectious Disease"/>
            <person name="Wu L."/>
            <person name="Ma J."/>
        </authorList>
    </citation>
    <scope>NUCLEOTIDE SEQUENCE [LARGE SCALE GENOMIC DNA]</scope>
    <source>
        <strain evidence="3">CGMCC 4.1467</strain>
    </source>
</reference>
<dbReference type="InterPro" id="IPR051839">
    <property type="entry name" value="RD_transcriptional_regulator"/>
</dbReference>
<keyword evidence="3" id="KW-1185">Reference proteome</keyword>